<keyword evidence="5 6" id="KW-0663">Pyridoxal phosphate</keyword>
<dbReference type="SUPFAM" id="SSF53383">
    <property type="entry name" value="PLP-dependent transferases"/>
    <property type="match status" value="1"/>
</dbReference>
<sequence length="477" mass="50620">MAPSIASTEPPLKDLLSTPPPPVLKKPSPVPSATATTQRYQATAEKHITSAVGRLRNHVFASGSGLQVQTTDGRQLLDFTSGIGVTSLGHAHPVVTAAIVEQASSIVHVQCGIALSKPYVELVEQLVTMMPSPTLDSFFLWSSGSEAIEAAIKLARTKTRRNNIIVMQGGYHGRTAGAAALTRSKTSFFAGTGPLMPCVYTTAFPYWHALGLPQDTPEEELVRMAVHQLEQTLAQQSAPSDTAAIFVEPVIGEGGYVPAPPAFLRALRETCSKHGILLVVDEIQTGFGRTGANFAIEYAKDVVPDIMTFAKGFANGMPLSGVVTRKEIMECMPAGSLGGTYAGNAVACAAALATTKYMVEMDVLGNVRRRGEQLAQGLRDIAADTQNGGSIIAEVRGTGLMLAVEFQSPSSSNPTLPANLNKLVQDECYDRNLLVLTTSIYPVLRLIPALILTEADVNVALRVIKEAVKAVARKAGM</sequence>
<dbReference type="InterPro" id="IPR050103">
    <property type="entry name" value="Class-III_PLP-dep_AT"/>
</dbReference>
<dbReference type="GeneID" id="37012733"/>
<dbReference type="GO" id="GO:0030170">
    <property type="term" value="F:pyridoxal phosphate binding"/>
    <property type="evidence" value="ECO:0007669"/>
    <property type="project" value="InterPro"/>
</dbReference>
<evidence type="ECO:0000313" key="9">
    <source>
        <dbReference type="Proteomes" id="UP000245942"/>
    </source>
</evidence>
<dbReference type="InterPro" id="IPR015422">
    <property type="entry name" value="PyrdxlP-dep_Trfase_small"/>
</dbReference>
<keyword evidence="9" id="KW-1185">Reference proteome</keyword>
<dbReference type="Gene3D" id="3.90.1150.10">
    <property type="entry name" value="Aspartate Aminotransferase, domain 1"/>
    <property type="match status" value="1"/>
</dbReference>
<evidence type="ECO:0000256" key="6">
    <source>
        <dbReference type="RuleBase" id="RU003560"/>
    </source>
</evidence>
<organism evidence="8 9">
    <name type="scientific">Pseudomicrostroma glucosiphilum</name>
    <dbReference type="NCBI Taxonomy" id="1684307"/>
    <lineage>
        <taxon>Eukaryota</taxon>
        <taxon>Fungi</taxon>
        <taxon>Dikarya</taxon>
        <taxon>Basidiomycota</taxon>
        <taxon>Ustilaginomycotina</taxon>
        <taxon>Exobasidiomycetes</taxon>
        <taxon>Microstromatales</taxon>
        <taxon>Microstromatales incertae sedis</taxon>
        <taxon>Pseudomicrostroma</taxon>
    </lineage>
</organism>
<reference evidence="8 9" key="1">
    <citation type="journal article" date="2018" name="Mol. Biol. Evol.">
        <title>Broad Genomic Sampling Reveals a Smut Pathogenic Ancestry of the Fungal Clade Ustilaginomycotina.</title>
        <authorList>
            <person name="Kijpornyongpan T."/>
            <person name="Mondo S.J."/>
            <person name="Barry K."/>
            <person name="Sandor L."/>
            <person name="Lee J."/>
            <person name="Lipzen A."/>
            <person name="Pangilinan J."/>
            <person name="LaButti K."/>
            <person name="Hainaut M."/>
            <person name="Henrissat B."/>
            <person name="Grigoriev I.V."/>
            <person name="Spatafora J.W."/>
            <person name="Aime M.C."/>
        </authorList>
    </citation>
    <scope>NUCLEOTIDE SEQUENCE [LARGE SCALE GENOMIC DNA]</scope>
    <source>
        <strain evidence="8 9">MCA 4718</strain>
    </source>
</reference>
<evidence type="ECO:0000256" key="2">
    <source>
        <dbReference type="ARBA" id="ARBA00008954"/>
    </source>
</evidence>
<dbReference type="EMBL" id="KZ819333">
    <property type="protein sequence ID" value="PWN19079.1"/>
    <property type="molecule type" value="Genomic_DNA"/>
</dbReference>
<accession>A0A316U101</accession>
<dbReference type="AlphaFoldDB" id="A0A316U101"/>
<name>A0A316U101_9BASI</name>
<protein>
    <submittedName>
        <fullName evidence="8">Putative ornithine-oxo-acid aminotransferase</fullName>
    </submittedName>
</protein>
<dbReference type="Gene3D" id="3.40.640.10">
    <property type="entry name" value="Type I PLP-dependent aspartate aminotransferase-like (Major domain)"/>
    <property type="match status" value="1"/>
</dbReference>
<comment type="similarity">
    <text evidence="2 6">Belongs to the class-III pyridoxal-phosphate-dependent aminotransferase family.</text>
</comment>
<dbReference type="CDD" id="cd00610">
    <property type="entry name" value="OAT_like"/>
    <property type="match status" value="1"/>
</dbReference>
<dbReference type="PIRSF" id="PIRSF000521">
    <property type="entry name" value="Transaminase_4ab_Lys_Orn"/>
    <property type="match status" value="1"/>
</dbReference>
<evidence type="ECO:0000256" key="7">
    <source>
        <dbReference type="SAM" id="MobiDB-lite"/>
    </source>
</evidence>
<dbReference type="PROSITE" id="PS00600">
    <property type="entry name" value="AA_TRANSFER_CLASS_3"/>
    <property type="match status" value="1"/>
</dbReference>
<dbReference type="InterPro" id="IPR049704">
    <property type="entry name" value="Aminotrans_3_PPA_site"/>
</dbReference>
<dbReference type="STRING" id="1684307.A0A316U101"/>
<dbReference type="GO" id="GO:0008483">
    <property type="term" value="F:transaminase activity"/>
    <property type="evidence" value="ECO:0007669"/>
    <property type="project" value="UniProtKB-KW"/>
</dbReference>
<dbReference type="GO" id="GO:0042802">
    <property type="term" value="F:identical protein binding"/>
    <property type="evidence" value="ECO:0007669"/>
    <property type="project" value="TreeGrafter"/>
</dbReference>
<dbReference type="RefSeq" id="XP_025346239.1">
    <property type="nucleotide sequence ID" value="XM_025490999.1"/>
</dbReference>
<evidence type="ECO:0000256" key="5">
    <source>
        <dbReference type="ARBA" id="ARBA00022898"/>
    </source>
</evidence>
<proteinExistence type="inferred from homology"/>
<comment type="cofactor">
    <cofactor evidence="1">
        <name>pyridoxal 5'-phosphate</name>
        <dbReference type="ChEBI" id="CHEBI:597326"/>
    </cofactor>
</comment>
<evidence type="ECO:0000256" key="1">
    <source>
        <dbReference type="ARBA" id="ARBA00001933"/>
    </source>
</evidence>
<gene>
    <name evidence="8" type="ORF">BCV69DRAFT_273092</name>
</gene>
<feature type="region of interest" description="Disordered" evidence="7">
    <location>
        <begin position="1"/>
        <end position="37"/>
    </location>
</feature>
<feature type="compositionally biased region" description="Pro residues" evidence="7">
    <location>
        <begin position="18"/>
        <end position="30"/>
    </location>
</feature>
<evidence type="ECO:0000256" key="3">
    <source>
        <dbReference type="ARBA" id="ARBA00022576"/>
    </source>
</evidence>
<evidence type="ECO:0000313" key="8">
    <source>
        <dbReference type="EMBL" id="PWN19079.1"/>
    </source>
</evidence>
<dbReference type="OrthoDB" id="10260828at2759"/>
<evidence type="ECO:0000256" key="4">
    <source>
        <dbReference type="ARBA" id="ARBA00022679"/>
    </source>
</evidence>
<dbReference type="Proteomes" id="UP000245942">
    <property type="component" value="Unassembled WGS sequence"/>
</dbReference>
<dbReference type="InterPro" id="IPR005814">
    <property type="entry name" value="Aminotrans_3"/>
</dbReference>
<dbReference type="PANTHER" id="PTHR11986:SF79">
    <property type="entry name" value="ACETYLORNITHINE AMINOTRANSFERASE, MITOCHONDRIAL"/>
    <property type="match status" value="1"/>
</dbReference>
<dbReference type="PANTHER" id="PTHR11986">
    <property type="entry name" value="AMINOTRANSFERASE CLASS III"/>
    <property type="match status" value="1"/>
</dbReference>
<keyword evidence="3 8" id="KW-0032">Aminotransferase</keyword>
<dbReference type="InterPro" id="IPR015421">
    <property type="entry name" value="PyrdxlP-dep_Trfase_major"/>
</dbReference>
<dbReference type="Pfam" id="PF00202">
    <property type="entry name" value="Aminotran_3"/>
    <property type="match status" value="1"/>
</dbReference>
<keyword evidence="4 8" id="KW-0808">Transferase</keyword>
<dbReference type="FunFam" id="3.40.640.10:FF:000013">
    <property type="entry name" value="4-aminobutyrate aminotransferase"/>
    <property type="match status" value="1"/>
</dbReference>
<dbReference type="InterPro" id="IPR015424">
    <property type="entry name" value="PyrdxlP-dep_Trfase"/>
</dbReference>